<evidence type="ECO:0000313" key="2">
    <source>
        <dbReference type="EMBL" id="CUH65302.1"/>
    </source>
</evidence>
<proteinExistence type="predicted"/>
<dbReference type="AlphaFoldDB" id="A0A0P1FXG6"/>
<dbReference type="Proteomes" id="UP000051587">
    <property type="component" value="Unassembled WGS sequence"/>
</dbReference>
<sequence>MRHAGVCFWKFSMGEVSTGAVCAQSTHKYELPLLALKSIRKRAGRILIHMNSEVLIMSASFSAILITRALVLPVVTKGVVEAFATRGTVILCSLSSASTTGHVVGAYFTCAALVTLGHHRRAYIPRNASNTTLALDCPVMLGRFVILVSLQWVGIQLSRLSGFLRPPHDALSPPKSGQINLRCR</sequence>
<reference evidence="2 3" key="1">
    <citation type="submission" date="2015-09" db="EMBL/GenBank/DDBJ databases">
        <authorList>
            <consortium name="Swine Surveillance"/>
        </authorList>
    </citation>
    <scope>NUCLEOTIDE SEQUENCE [LARGE SCALE GENOMIC DNA]</scope>
    <source>
        <strain evidence="2 3">CECT 4357</strain>
    </source>
</reference>
<feature type="transmembrane region" description="Helical" evidence="1">
    <location>
        <begin position="54"/>
        <end position="76"/>
    </location>
</feature>
<dbReference type="STRING" id="53501.SAMN04488043_11076"/>
<keyword evidence="3" id="KW-1185">Reference proteome</keyword>
<evidence type="ECO:0000256" key="1">
    <source>
        <dbReference type="SAM" id="Phobius"/>
    </source>
</evidence>
<accession>A0A0P1FXG6</accession>
<keyword evidence="1" id="KW-1133">Transmembrane helix</keyword>
<gene>
    <name evidence="2" type="ORF">TG4357_01788</name>
</gene>
<organism evidence="2 3">
    <name type="scientific">Thalassovita gelatinovora</name>
    <name type="common">Thalassobius gelatinovorus</name>
    <dbReference type="NCBI Taxonomy" id="53501"/>
    <lineage>
        <taxon>Bacteria</taxon>
        <taxon>Pseudomonadati</taxon>
        <taxon>Pseudomonadota</taxon>
        <taxon>Alphaproteobacteria</taxon>
        <taxon>Rhodobacterales</taxon>
        <taxon>Roseobacteraceae</taxon>
        <taxon>Thalassovita</taxon>
    </lineage>
</organism>
<keyword evidence="1" id="KW-0472">Membrane</keyword>
<protein>
    <submittedName>
        <fullName evidence="2">Uncharacterized protein</fullName>
    </submittedName>
</protein>
<keyword evidence="1" id="KW-0812">Transmembrane</keyword>
<name>A0A0P1FXG6_THAGE</name>
<dbReference type="EMBL" id="CYSA01000016">
    <property type="protein sequence ID" value="CUH65302.1"/>
    <property type="molecule type" value="Genomic_DNA"/>
</dbReference>
<evidence type="ECO:0000313" key="3">
    <source>
        <dbReference type="Proteomes" id="UP000051587"/>
    </source>
</evidence>
<feature type="transmembrane region" description="Helical" evidence="1">
    <location>
        <begin position="88"/>
        <end position="116"/>
    </location>
</feature>